<sequence>MKLLSTLFFSVMLLISPLGQDELQAVEATYDGQSGGVFYFVDMEGSSYAFNDLEPKAKEKYDLTNTRFEGRKFTVIYRIVYQIEKDKEQQEEEQEAIVDDDEESEEEYDYGECIIVDLEPVG</sequence>
<reference evidence="2 3" key="1">
    <citation type="submission" date="2016-10" db="EMBL/GenBank/DDBJ databases">
        <authorList>
            <person name="de Groot N.N."/>
        </authorList>
    </citation>
    <scope>NUCLEOTIDE SEQUENCE [LARGE SCALE GENOMIC DNA]</scope>
    <source>
        <strain evidence="2 3">DSM 23421</strain>
    </source>
</reference>
<name>A0A1G7C5Y9_9FLAO</name>
<dbReference type="Proteomes" id="UP000199109">
    <property type="component" value="Unassembled WGS sequence"/>
</dbReference>
<dbReference type="EMBL" id="FNAO01000004">
    <property type="protein sequence ID" value="SDE34190.1"/>
    <property type="molecule type" value="Genomic_DNA"/>
</dbReference>
<dbReference type="OrthoDB" id="1453558at2"/>
<evidence type="ECO:0000313" key="2">
    <source>
        <dbReference type="EMBL" id="SDE34190.1"/>
    </source>
</evidence>
<feature type="region of interest" description="Disordered" evidence="1">
    <location>
        <begin position="87"/>
        <end position="110"/>
    </location>
</feature>
<dbReference type="RefSeq" id="WP_091868077.1">
    <property type="nucleotide sequence ID" value="NZ_FNAO01000004.1"/>
</dbReference>
<proteinExistence type="predicted"/>
<evidence type="ECO:0000313" key="3">
    <source>
        <dbReference type="Proteomes" id="UP000199109"/>
    </source>
</evidence>
<protein>
    <submittedName>
        <fullName evidence="2">Uncharacterized protein</fullName>
    </submittedName>
</protein>
<feature type="compositionally biased region" description="Acidic residues" evidence="1">
    <location>
        <begin position="89"/>
        <end position="110"/>
    </location>
</feature>
<evidence type="ECO:0000256" key="1">
    <source>
        <dbReference type="SAM" id="MobiDB-lite"/>
    </source>
</evidence>
<accession>A0A1G7C5Y9</accession>
<organism evidence="2 3">
    <name type="scientific">Pricia antarctica</name>
    <dbReference type="NCBI Taxonomy" id="641691"/>
    <lineage>
        <taxon>Bacteria</taxon>
        <taxon>Pseudomonadati</taxon>
        <taxon>Bacteroidota</taxon>
        <taxon>Flavobacteriia</taxon>
        <taxon>Flavobacteriales</taxon>
        <taxon>Flavobacteriaceae</taxon>
        <taxon>Pricia</taxon>
    </lineage>
</organism>
<keyword evidence="3" id="KW-1185">Reference proteome</keyword>
<dbReference type="AlphaFoldDB" id="A0A1G7C5Y9"/>
<gene>
    <name evidence="2" type="ORF">SAMN05421636_104413</name>
</gene>